<dbReference type="Proteomes" id="UP001062846">
    <property type="component" value="Chromosome 13"/>
</dbReference>
<reference evidence="1" key="1">
    <citation type="submission" date="2022-02" db="EMBL/GenBank/DDBJ databases">
        <title>Plant Genome Project.</title>
        <authorList>
            <person name="Zhang R.-G."/>
        </authorList>
    </citation>
    <scope>NUCLEOTIDE SEQUENCE</scope>
    <source>
        <strain evidence="1">AT1</strain>
    </source>
</reference>
<dbReference type="EMBL" id="CM046400">
    <property type="protein sequence ID" value="KAI8522644.1"/>
    <property type="molecule type" value="Genomic_DNA"/>
</dbReference>
<keyword evidence="2" id="KW-1185">Reference proteome</keyword>
<name>A0ACC0L1T3_RHOML</name>
<sequence>MYYRRGQDQKMAAPAERVKLGFGGFKLEDSNKPPWNPPPNPAQVPHPARDDQVIDCFKAAEKFRGVLFVDHRARDGVLVVDHRARDQPIDCKEAAKKYGGILFAEK</sequence>
<evidence type="ECO:0000313" key="2">
    <source>
        <dbReference type="Proteomes" id="UP001062846"/>
    </source>
</evidence>
<organism evidence="1 2">
    <name type="scientific">Rhododendron molle</name>
    <name type="common">Chinese azalea</name>
    <name type="synonym">Azalea mollis</name>
    <dbReference type="NCBI Taxonomy" id="49168"/>
    <lineage>
        <taxon>Eukaryota</taxon>
        <taxon>Viridiplantae</taxon>
        <taxon>Streptophyta</taxon>
        <taxon>Embryophyta</taxon>
        <taxon>Tracheophyta</taxon>
        <taxon>Spermatophyta</taxon>
        <taxon>Magnoliopsida</taxon>
        <taxon>eudicotyledons</taxon>
        <taxon>Gunneridae</taxon>
        <taxon>Pentapetalae</taxon>
        <taxon>asterids</taxon>
        <taxon>Ericales</taxon>
        <taxon>Ericaceae</taxon>
        <taxon>Ericoideae</taxon>
        <taxon>Rhodoreae</taxon>
        <taxon>Rhododendron</taxon>
    </lineage>
</organism>
<protein>
    <submittedName>
        <fullName evidence="1">Uncharacterized protein</fullName>
    </submittedName>
</protein>
<accession>A0ACC0L1T3</accession>
<evidence type="ECO:0000313" key="1">
    <source>
        <dbReference type="EMBL" id="KAI8522644.1"/>
    </source>
</evidence>
<proteinExistence type="predicted"/>
<gene>
    <name evidence="1" type="ORF">RHMOL_Rhmol13G0012200</name>
</gene>
<comment type="caution">
    <text evidence="1">The sequence shown here is derived from an EMBL/GenBank/DDBJ whole genome shotgun (WGS) entry which is preliminary data.</text>
</comment>